<evidence type="ECO:0000256" key="2">
    <source>
        <dbReference type="ARBA" id="ARBA00012962"/>
    </source>
</evidence>
<dbReference type="InterPro" id="IPR011342">
    <property type="entry name" value="Shikimate_DH"/>
</dbReference>
<dbReference type="Pfam" id="PF01488">
    <property type="entry name" value="Shikimate_DH"/>
    <property type="match status" value="1"/>
</dbReference>
<evidence type="ECO:0000259" key="10">
    <source>
        <dbReference type="Pfam" id="PF08501"/>
    </source>
</evidence>
<feature type="binding site" evidence="8">
    <location>
        <position position="242"/>
    </location>
    <ligand>
        <name>NADP(+)</name>
        <dbReference type="ChEBI" id="CHEBI:58349"/>
    </ligand>
</feature>
<dbReference type="Pfam" id="PF08501">
    <property type="entry name" value="Shikimate_dh_N"/>
    <property type="match status" value="1"/>
</dbReference>
<feature type="domain" description="Shikimate dehydrogenase substrate binding N-terminal" evidence="10">
    <location>
        <begin position="7"/>
        <end position="89"/>
    </location>
</feature>
<evidence type="ECO:0000256" key="4">
    <source>
        <dbReference type="ARBA" id="ARBA00022857"/>
    </source>
</evidence>
<feature type="binding site" evidence="8">
    <location>
        <position position="249"/>
    </location>
    <ligand>
        <name>shikimate</name>
        <dbReference type="ChEBI" id="CHEBI:36208"/>
    </ligand>
</feature>
<dbReference type="OrthoDB" id="9792692at2"/>
<evidence type="ECO:0000259" key="9">
    <source>
        <dbReference type="Pfam" id="PF01488"/>
    </source>
</evidence>
<comment type="caution">
    <text evidence="8">Lacks conserved residue(s) required for the propagation of feature annotation.</text>
</comment>
<evidence type="ECO:0000256" key="7">
    <source>
        <dbReference type="ARBA" id="ARBA00049442"/>
    </source>
</evidence>
<feature type="domain" description="SDH C-terminal" evidence="11">
    <location>
        <begin position="242"/>
        <end position="272"/>
    </location>
</feature>
<evidence type="ECO:0000256" key="3">
    <source>
        <dbReference type="ARBA" id="ARBA00022605"/>
    </source>
</evidence>
<comment type="similarity">
    <text evidence="8">Belongs to the shikimate dehydrogenase family.</text>
</comment>
<evidence type="ECO:0000313" key="13">
    <source>
        <dbReference type="Proteomes" id="UP000095658"/>
    </source>
</evidence>
<evidence type="ECO:0000259" key="11">
    <source>
        <dbReference type="Pfam" id="PF18317"/>
    </source>
</evidence>
<dbReference type="NCBIfam" id="TIGR00507">
    <property type="entry name" value="aroE"/>
    <property type="match status" value="1"/>
</dbReference>
<dbReference type="HAMAP" id="MF_00222">
    <property type="entry name" value="Shikimate_DH_AroE"/>
    <property type="match status" value="1"/>
</dbReference>
<dbReference type="Gene3D" id="3.40.50.720">
    <property type="entry name" value="NAD(P)-binding Rossmann-like Domain"/>
    <property type="match status" value="1"/>
</dbReference>
<proteinExistence type="inferred from homology"/>
<feature type="binding site" evidence="8">
    <location>
        <position position="102"/>
    </location>
    <ligand>
        <name>shikimate</name>
        <dbReference type="ChEBI" id="CHEBI:36208"/>
    </ligand>
</feature>
<dbReference type="GO" id="GO:0008652">
    <property type="term" value="P:amino acid biosynthetic process"/>
    <property type="evidence" value="ECO:0007669"/>
    <property type="project" value="UniProtKB-KW"/>
</dbReference>
<dbReference type="InterPro" id="IPR036291">
    <property type="entry name" value="NAD(P)-bd_dom_sf"/>
</dbReference>
<dbReference type="EMBL" id="MAMP01000022">
    <property type="protein sequence ID" value="OES44302.1"/>
    <property type="molecule type" value="Genomic_DNA"/>
</dbReference>
<comment type="pathway">
    <text evidence="1 8">Metabolic intermediate biosynthesis; chorismate biosynthesis; chorismate from D-erythrose 4-phosphate and phosphoenolpyruvate: step 4/7.</text>
</comment>
<feature type="binding site" evidence="8">
    <location>
        <begin position="127"/>
        <end position="131"/>
    </location>
    <ligand>
        <name>NADP(+)</name>
        <dbReference type="ChEBI" id="CHEBI:58349"/>
    </ligand>
</feature>
<dbReference type="GO" id="GO:0004764">
    <property type="term" value="F:shikimate 3-dehydrogenase (NADP+) activity"/>
    <property type="evidence" value="ECO:0007669"/>
    <property type="project" value="UniProtKB-UniRule"/>
</dbReference>
<accession>A0A1E7DMK6</accession>
<keyword evidence="13" id="KW-1185">Reference proteome</keyword>
<evidence type="ECO:0000256" key="6">
    <source>
        <dbReference type="ARBA" id="ARBA00023141"/>
    </source>
</evidence>
<dbReference type="InterPro" id="IPR013708">
    <property type="entry name" value="Shikimate_DH-bd_N"/>
</dbReference>
<feature type="binding site" evidence="8">
    <location>
        <position position="221"/>
    </location>
    <ligand>
        <name>shikimate</name>
        <dbReference type="ChEBI" id="CHEBI:36208"/>
    </ligand>
</feature>
<feature type="binding site" evidence="8">
    <location>
        <position position="219"/>
    </location>
    <ligand>
        <name>NADP(+)</name>
        <dbReference type="ChEBI" id="CHEBI:58349"/>
    </ligand>
</feature>
<evidence type="ECO:0000256" key="1">
    <source>
        <dbReference type="ARBA" id="ARBA00004871"/>
    </source>
</evidence>
<dbReference type="STRING" id="1714016.BA724_08420"/>
<evidence type="ECO:0000256" key="5">
    <source>
        <dbReference type="ARBA" id="ARBA00023002"/>
    </source>
</evidence>
<dbReference type="Pfam" id="PF18317">
    <property type="entry name" value="SDH_C"/>
    <property type="match status" value="1"/>
</dbReference>
<dbReference type="InterPro" id="IPR006151">
    <property type="entry name" value="Shikm_DH/Glu-tRNA_Rdtase"/>
</dbReference>
<dbReference type="GO" id="GO:0005829">
    <property type="term" value="C:cytosol"/>
    <property type="evidence" value="ECO:0007669"/>
    <property type="project" value="TreeGrafter"/>
</dbReference>
<feature type="active site" description="Proton acceptor" evidence="8">
    <location>
        <position position="66"/>
    </location>
</feature>
<dbReference type="PANTHER" id="PTHR21089">
    <property type="entry name" value="SHIKIMATE DEHYDROGENASE"/>
    <property type="match status" value="1"/>
</dbReference>
<dbReference type="SUPFAM" id="SSF53223">
    <property type="entry name" value="Aminoacid dehydrogenase-like, N-terminal domain"/>
    <property type="match status" value="1"/>
</dbReference>
<dbReference type="GO" id="GO:0019632">
    <property type="term" value="P:shikimate metabolic process"/>
    <property type="evidence" value="ECO:0007669"/>
    <property type="project" value="InterPro"/>
</dbReference>
<feature type="binding site" evidence="8">
    <location>
        <position position="62"/>
    </location>
    <ligand>
        <name>shikimate</name>
        <dbReference type="ChEBI" id="CHEBI:36208"/>
    </ligand>
</feature>
<dbReference type="UniPathway" id="UPA00053">
    <property type="reaction ID" value="UER00087"/>
</dbReference>
<name>A0A1E7DMK6_9BACI</name>
<dbReference type="GO" id="GO:0009073">
    <property type="term" value="P:aromatic amino acid family biosynthetic process"/>
    <property type="evidence" value="ECO:0007669"/>
    <property type="project" value="UniProtKB-KW"/>
</dbReference>
<dbReference type="PANTHER" id="PTHR21089:SF1">
    <property type="entry name" value="BIFUNCTIONAL 3-DEHYDROQUINATE DEHYDRATASE_SHIKIMATE DEHYDROGENASE, CHLOROPLASTIC"/>
    <property type="match status" value="1"/>
</dbReference>
<feature type="binding site" evidence="8">
    <location>
        <begin position="15"/>
        <end position="17"/>
    </location>
    <ligand>
        <name>shikimate</name>
        <dbReference type="ChEBI" id="CHEBI:36208"/>
    </ligand>
</feature>
<keyword evidence="5 8" id="KW-0560">Oxidoreductase</keyword>
<keyword evidence="3 8" id="KW-0028">Amino-acid biosynthesis</keyword>
<protein>
    <recommendedName>
        <fullName evidence="2 8">Shikimate dehydrogenase (NADP(+))</fullName>
        <shortName evidence="8">SDH</shortName>
        <ecNumber evidence="2 8">1.1.1.25</ecNumber>
    </recommendedName>
</protein>
<comment type="catalytic activity">
    <reaction evidence="7 8">
        <text>shikimate + NADP(+) = 3-dehydroshikimate + NADPH + H(+)</text>
        <dbReference type="Rhea" id="RHEA:17737"/>
        <dbReference type="ChEBI" id="CHEBI:15378"/>
        <dbReference type="ChEBI" id="CHEBI:16630"/>
        <dbReference type="ChEBI" id="CHEBI:36208"/>
        <dbReference type="ChEBI" id="CHEBI:57783"/>
        <dbReference type="ChEBI" id="CHEBI:58349"/>
        <dbReference type="EC" id="1.1.1.25"/>
    </reaction>
</comment>
<feature type="binding site" evidence="8">
    <location>
        <position position="87"/>
    </location>
    <ligand>
        <name>shikimate</name>
        <dbReference type="ChEBI" id="CHEBI:36208"/>
    </ligand>
</feature>
<dbReference type="InterPro" id="IPR041121">
    <property type="entry name" value="SDH_C"/>
</dbReference>
<organism evidence="12 13">
    <name type="scientific">Domibacillus iocasae</name>
    <dbReference type="NCBI Taxonomy" id="1714016"/>
    <lineage>
        <taxon>Bacteria</taxon>
        <taxon>Bacillati</taxon>
        <taxon>Bacillota</taxon>
        <taxon>Bacilli</taxon>
        <taxon>Bacillales</taxon>
        <taxon>Bacillaceae</taxon>
        <taxon>Domibacillus</taxon>
    </lineage>
</organism>
<evidence type="ECO:0000256" key="8">
    <source>
        <dbReference type="HAMAP-Rule" id="MF_00222"/>
    </source>
</evidence>
<sequence>MKKLYGVIGDPIGHSMSPAMHNDAFETLEIDAHYHPFHIKGEELATAIPGMKAIGISGFNVTVPHKTAIMPLLDEVDPLAKAIGAVNTVVRSQNRYIGYNTDGEGFIRGLNEEYGSSVLDKQILIIGAGGAARAIYYTLGQQGAVRVDLANRTAEKAEQLKSRCPYPVETALLPLADAEEKLGDYDIIIQTTSIGMSPKVDESPVHLANIRPDAFLSDIIYNPAETAIMKEAKLRGARVQNGLRMFAFQGALAFEKWTGVLPDPDRMEKIVLDKLGGKTC</sequence>
<dbReference type="GO" id="GO:0009423">
    <property type="term" value="P:chorismate biosynthetic process"/>
    <property type="evidence" value="ECO:0007669"/>
    <property type="project" value="UniProtKB-UniRule"/>
</dbReference>
<dbReference type="Gene3D" id="3.40.50.10860">
    <property type="entry name" value="Leucine Dehydrogenase, chain A, domain 1"/>
    <property type="match status" value="1"/>
</dbReference>
<dbReference type="Proteomes" id="UP000095658">
    <property type="component" value="Unassembled WGS sequence"/>
</dbReference>
<dbReference type="AlphaFoldDB" id="A0A1E7DMK6"/>
<feature type="domain" description="Quinate/shikimate 5-dehydrogenase/glutamyl-tRNA reductase" evidence="9">
    <location>
        <begin position="117"/>
        <end position="193"/>
    </location>
</feature>
<dbReference type="CDD" id="cd01065">
    <property type="entry name" value="NAD_bind_Shikimate_DH"/>
    <property type="match status" value="1"/>
</dbReference>
<evidence type="ECO:0000313" key="12">
    <source>
        <dbReference type="EMBL" id="OES44302.1"/>
    </source>
</evidence>
<comment type="caution">
    <text evidence="12">The sequence shown here is derived from an EMBL/GenBank/DDBJ whole genome shotgun (WGS) entry which is preliminary data.</text>
</comment>
<dbReference type="SUPFAM" id="SSF51735">
    <property type="entry name" value="NAD(P)-binding Rossmann-fold domains"/>
    <property type="match status" value="1"/>
</dbReference>
<dbReference type="InterPro" id="IPR022893">
    <property type="entry name" value="Shikimate_DH_fam"/>
</dbReference>
<dbReference type="NCBIfam" id="NF001319">
    <property type="entry name" value="PRK00258.3-3"/>
    <property type="match status" value="1"/>
</dbReference>
<keyword evidence="6 8" id="KW-0057">Aromatic amino acid biosynthesis</keyword>
<gene>
    <name evidence="8" type="primary">aroE</name>
    <name evidence="12" type="ORF">BA724_08420</name>
</gene>
<comment type="subunit">
    <text evidence="8">Homodimer.</text>
</comment>
<keyword evidence="4 8" id="KW-0521">NADP</keyword>
<dbReference type="InterPro" id="IPR046346">
    <property type="entry name" value="Aminoacid_DH-like_N_sf"/>
</dbReference>
<dbReference type="GO" id="GO:0050661">
    <property type="term" value="F:NADP binding"/>
    <property type="evidence" value="ECO:0007669"/>
    <property type="project" value="InterPro"/>
</dbReference>
<reference evidence="12 13" key="1">
    <citation type="submission" date="2016-06" db="EMBL/GenBank/DDBJ databases">
        <title>Domibacillus iocasae genome sequencing.</title>
        <authorList>
            <person name="Verma A."/>
            <person name="Pal Y."/>
            <person name="Ojha A.K."/>
            <person name="Krishnamurthi S."/>
        </authorList>
    </citation>
    <scope>NUCLEOTIDE SEQUENCE [LARGE SCALE GENOMIC DNA]</scope>
    <source>
        <strain evidence="12 13">DSM 29979</strain>
    </source>
</reference>
<feature type="binding site" evidence="8">
    <location>
        <begin position="151"/>
        <end position="156"/>
    </location>
    <ligand>
        <name>NADP(+)</name>
        <dbReference type="ChEBI" id="CHEBI:58349"/>
    </ligand>
</feature>
<dbReference type="EC" id="1.1.1.25" evidence="2 8"/>
<dbReference type="RefSeq" id="WP_069938904.1">
    <property type="nucleotide sequence ID" value="NZ_MAMP01000022.1"/>
</dbReference>
<comment type="function">
    <text evidence="8">Involved in the biosynthesis of the chorismate, which leads to the biosynthesis of aromatic amino acids. Catalyzes the reversible NADPH linked reduction of 3-dehydroshikimate (DHSA) to yield shikimate (SA).</text>
</comment>